<dbReference type="InterPro" id="IPR042197">
    <property type="entry name" value="Apaf_helical"/>
</dbReference>
<keyword evidence="5" id="KW-0418">Kinase</keyword>
<keyword evidence="4" id="KW-0547">Nucleotide-binding</keyword>
<dbReference type="Proteomes" id="UP001472677">
    <property type="component" value="Unassembled WGS sequence"/>
</dbReference>
<dbReference type="InterPro" id="IPR027417">
    <property type="entry name" value="P-loop_NTPase"/>
</dbReference>
<dbReference type="SUPFAM" id="SSF52058">
    <property type="entry name" value="L domain-like"/>
    <property type="match status" value="1"/>
</dbReference>
<dbReference type="InterPro" id="IPR000719">
    <property type="entry name" value="Prot_kinase_dom"/>
</dbReference>
<comment type="similarity">
    <text evidence="8">Belongs to the protein kinase superfamily. STE Ser/Thr protein kinase family. MAP kinase kinase subfamily.</text>
</comment>
<evidence type="ECO:0000256" key="2">
    <source>
        <dbReference type="ARBA" id="ARBA00022679"/>
    </source>
</evidence>
<sequence length="873" mass="98562">MTVGESVLSSHPDLSELVNTLARKCRGLPLALLAFARAVAGFENPRQWHHTIELSHTHPSEITEMGGHVFPLLKSSYDNLKEAKYQTCFLYCSLFPEDYNIRIDELIDLWVGEGFLDGSNPCDEGVFMVEALKSAYLLETDESKQYVRVHGIFRHLALWLARDQGRNKNKVLVTKSGKLTDHELIKWKEPNWISFFGCISIEAHIHSPSCPYLTTLLLKNGRLESLPGGFFDSMPVLRVLNLSGNRNLVELPPSIGNAKTLQYLNLSFTSLAELPMNLGNLSNLKCLLLDYTMNLKLIPKELISNLFLLQVYSKINGVDEFFGTVESLPCNEIAFLEALECLNQINKIGLISLQFTEEASNIERLQIFRCGSLVKIEVSERCKLGNLNALCIRLCPSLLNLNSLAYAINLESVAIFDCESLKEVTSEEMEFRSLKTISFTRLRKLERMCPSSRCFPSLLEIEVSECPLLSQLPFDLETANLLQKVRGEREWWYDLIWADEAVKNACGLKFVSTSFRPLQNSNPCSSPLNPLQGRTCYDSATGLSDDYLRGYANNNSFANYYNSILNLSFLDPCPIRETLAEAIIEMETEESVHRQIAHKLSSIQYSECPHVVSYHDSFYNNGVISILLEYMDGGSLADFLKKVKSIPEPYIVAICKQVLKGLIYLHHEAHIIHRDIKPSKLLINRKGEVKITDFVESAEVMNSSGRANTFVATYNYMSPERIVGDSYGIDADIWSLGLVLLECATGKFPYSPPENSKEWTNFYELMECIVEGPEPYAPSDQFSSEFCSFISACLQKDPKKRMSAQDLLELPFMTMYDDAKVDLSSYFSSAGSWISRTTLLLSLSSYFSSAGSLIARSTWLLSCLWKRFVSQNT</sequence>
<dbReference type="PANTHER" id="PTHR48013:SF32">
    <property type="entry name" value="MITOGEN-ACTIVATED PROTEIN KINASE KINASE 2-LIKE"/>
    <property type="match status" value="1"/>
</dbReference>
<dbReference type="Pfam" id="PF23559">
    <property type="entry name" value="WHD_DRP"/>
    <property type="match status" value="1"/>
</dbReference>
<comment type="caution">
    <text evidence="11">The sequence shown here is derived from an EMBL/GenBank/DDBJ whole genome shotgun (WGS) entry which is preliminary data.</text>
</comment>
<dbReference type="Gene3D" id="1.10.510.10">
    <property type="entry name" value="Transferase(Phosphotransferase) domain 1"/>
    <property type="match status" value="1"/>
</dbReference>
<evidence type="ECO:0000256" key="1">
    <source>
        <dbReference type="ARBA" id="ARBA00022527"/>
    </source>
</evidence>
<dbReference type="Gene3D" id="3.80.10.10">
    <property type="entry name" value="Ribonuclease Inhibitor"/>
    <property type="match status" value="1"/>
</dbReference>
<dbReference type="CDD" id="cd06623">
    <property type="entry name" value="PKc_MAPKK_plant_like"/>
    <property type="match status" value="1"/>
</dbReference>
<dbReference type="InterPro" id="IPR011009">
    <property type="entry name" value="Kinase-like_dom_sf"/>
</dbReference>
<gene>
    <name evidence="11" type="ORF">V6N12_018186</name>
</gene>
<keyword evidence="7" id="KW-0067">ATP-binding</keyword>
<evidence type="ECO:0000259" key="10">
    <source>
        <dbReference type="PROSITE" id="PS50011"/>
    </source>
</evidence>
<dbReference type="EC" id="2.7.12.2" evidence="9"/>
<keyword evidence="1" id="KW-0723">Serine/threonine-protein kinase</keyword>
<evidence type="ECO:0000256" key="8">
    <source>
        <dbReference type="ARBA" id="ARBA00038035"/>
    </source>
</evidence>
<name>A0ABR2BPL2_9ROSI</name>
<evidence type="ECO:0000256" key="3">
    <source>
        <dbReference type="ARBA" id="ARBA00022737"/>
    </source>
</evidence>
<dbReference type="EMBL" id="JBBPBM010000093">
    <property type="protein sequence ID" value="KAK8509098.1"/>
    <property type="molecule type" value="Genomic_DNA"/>
</dbReference>
<dbReference type="Pfam" id="PF23598">
    <property type="entry name" value="LRR_14"/>
    <property type="match status" value="1"/>
</dbReference>
<dbReference type="SUPFAM" id="SSF52540">
    <property type="entry name" value="P-loop containing nucleoside triphosphate hydrolases"/>
    <property type="match status" value="1"/>
</dbReference>
<evidence type="ECO:0000256" key="6">
    <source>
        <dbReference type="ARBA" id="ARBA00022821"/>
    </source>
</evidence>
<dbReference type="Pfam" id="PF00069">
    <property type="entry name" value="Pkinase"/>
    <property type="match status" value="1"/>
</dbReference>
<keyword evidence="3" id="KW-0677">Repeat</keyword>
<dbReference type="InterPro" id="IPR036388">
    <property type="entry name" value="WH-like_DNA-bd_sf"/>
</dbReference>
<dbReference type="InterPro" id="IPR058922">
    <property type="entry name" value="WHD_DRP"/>
</dbReference>
<evidence type="ECO:0000313" key="11">
    <source>
        <dbReference type="EMBL" id="KAK8509098.1"/>
    </source>
</evidence>
<accession>A0ABR2BPL2</accession>
<feature type="domain" description="Protein kinase" evidence="10">
    <location>
        <begin position="546"/>
        <end position="813"/>
    </location>
</feature>
<reference evidence="11 12" key="1">
    <citation type="journal article" date="2024" name="G3 (Bethesda)">
        <title>Genome assembly of Hibiscus sabdariffa L. provides insights into metabolisms of medicinal natural products.</title>
        <authorList>
            <person name="Kim T."/>
        </authorList>
    </citation>
    <scope>NUCLEOTIDE SEQUENCE [LARGE SCALE GENOMIC DNA]</scope>
    <source>
        <strain evidence="11">TK-2024</strain>
        <tissue evidence="11">Old leaves</tissue>
    </source>
</reference>
<evidence type="ECO:0000313" key="12">
    <source>
        <dbReference type="Proteomes" id="UP001472677"/>
    </source>
</evidence>
<evidence type="ECO:0000256" key="9">
    <source>
        <dbReference type="ARBA" id="ARBA00038999"/>
    </source>
</evidence>
<dbReference type="Gene3D" id="1.10.8.430">
    <property type="entry name" value="Helical domain of apoptotic protease-activating factors"/>
    <property type="match status" value="1"/>
</dbReference>
<evidence type="ECO:0000256" key="4">
    <source>
        <dbReference type="ARBA" id="ARBA00022741"/>
    </source>
</evidence>
<evidence type="ECO:0000256" key="5">
    <source>
        <dbReference type="ARBA" id="ARBA00022777"/>
    </source>
</evidence>
<dbReference type="InterPro" id="IPR055414">
    <property type="entry name" value="LRR_R13L4/SHOC2-like"/>
</dbReference>
<dbReference type="SUPFAM" id="SSF56112">
    <property type="entry name" value="Protein kinase-like (PK-like)"/>
    <property type="match status" value="1"/>
</dbReference>
<dbReference type="PANTHER" id="PTHR48013">
    <property type="entry name" value="DUAL SPECIFICITY MITOGEN-ACTIVATED PROTEIN KINASE KINASE 5-RELATED"/>
    <property type="match status" value="1"/>
</dbReference>
<dbReference type="InterPro" id="IPR032675">
    <property type="entry name" value="LRR_dom_sf"/>
</dbReference>
<evidence type="ECO:0000256" key="7">
    <source>
        <dbReference type="ARBA" id="ARBA00022840"/>
    </source>
</evidence>
<keyword evidence="2" id="KW-0808">Transferase</keyword>
<proteinExistence type="inferred from homology"/>
<keyword evidence="6" id="KW-0611">Plant defense</keyword>
<protein>
    <recommendedName>
        <fullName evidence="9">mitogen-activated protein kinase kinase</fullName>
        <ecNumber evidence="9">2.7.12.2</ecNumber>
    </recommendedName>
</protein>
<organism evidence="11 12">
    <name type="scientific">Hibiscus sabdariffa</name>
    <name type="common">roselle</name>
    <dbReference type="NCBI Taxonomy" id="183260"/>
    <lineage>
        <taxon>Eukaryota</taxon>
        <taxon>Viridiplantae</taxon>
        <taxon>Streptophyta</taxon>
        <taxon>Embryophyta</taxon>
        <taxon>Tracheophyta</taxon>
        <taxon>Spermatophyta</taxon>
        <taxon>Magnoliopsida</taxon>
        <taxon>eudicotyledons</taxon>
        <taxon>Gunneridae</taxon>
        <taxon>Pentapetalae</taxon>
        <taxon>rosids</taxon>
        <taxon>malvids</taxon>
        <taxon>Malvales</taxon>
        <taxon>Malvaceae</taxon>
        <taxon>Malvoideae</taxon>
        <taxon>Hibiscus</taxon>
    </lineage>
</organism>
<dbReference type="Gene3D" id="3.30.200.20">
    <property type="entry name" value="Phosphorylase Kinase, domain 1"/>
    <property type="match status" value="1"/>
</dbReference>
<dbReference type="Gene3D" id="1.10.10.10">
    <property type="entry name" value="Winged helix-like DNA-binding domain superfamily/Winged helix DNA-binding domain"/>
    <property type="match status" value="1"/>
</dbReference>
<keyword evidence="12" id="KW-1185">Reference proteome</keyword>
<dbReference type="PROSITE" id="PS50011">
    <property type="entry name" value="PROTEIN_KINASE_DOM"/>
    <property type="match status" value="1"/>
</dbReference>